<reference evidence="1" key="1">
    <citation type="submission" date="2022-06" db="EMBL/GenBank/DDBJ databases">
        <title>Alkalimarinus sp. nov., isolated from gut of a Alitta virens.</title>
        <authorList>
            <person name="Yang A.I."/>
            <person name="Shin N.-R."/>
        </authorList>
    </citation>
    <scope>NUCLEOTIDE SEQUENCE</scope>
    <source>
        <strain evidence="1">A2M4</strain>
    </source>
</reference>
<accession>A0ABY6MY91</accession>
<keyword evidence="2" id="KW-1185">Reference proteome</keyword>
<proteinExistence type="predicted"/>
<evidence type="ECO:0000313" key="2">
    <source>
        <dbReference type="Proteomes" id="UP001163739"/>
    </source>
</evidence>
<protein>
    <submittedName>
        <fullName evidence="1">Uncharacterized protein</fullName>
    </submittedName>
</protein>
<evidence type="ECO:0000313" key="1">
    <source>
        <dbReference type="EMBL" id="UZE94812.1"/>
    </source>
</evidence>
<gene>
    <name evidence="1" type="ORF">NKI27_12060</name>
</gene>
<organism evidence="1 2">
    <name type="scientific">Alkalimarinus alittae</name>
    <dbReference type="NCBI Taxonomy" id="2961619"/>
    <lineage>
        <taxon>Bacteria</taxon>
        <taxon>Pseudomonadati</taxon>
        <taxon>Pseudomonadota</taxon>
        <taxon>Gammaproteobacteria</taxon>
        <taxon>Alteromonadales</taxon>
        <taxon>Alteromonadaceae</taxon>
        <taxon>Alkalimarinus</taxon>
    </lineage>
</organism>
<dbReference type="Proteomes" id="UP001163739">
    <property type="component" value="Chromosome"/>
</dbReference>
<dbReference type="RefSeq" id="WP_265046305.1">
    <property type="nucleotide sequence ID" value="NZ_CP100390.1"/>
</dbReference>
<name>A0ABY6MY91_9ALTE</name>
<sequence>MSNSDDTNSNLFGIVVYVSAQLKEQVTKSLGLFANTPEDLDQGSAYYNTRRFTIVTLEASFISNALLCKNTTPHINSELTFVICNNSQTERAIADAIRTYRIINKTGITYVDIIGLEPQTEVVSNKQTLIETKHQFAQGIRYWKTESYSSLINNVKASLYVLGIYFNSPTFCVDWNDLLWALTSQGSGVIFLQGESLAKLIDECCRTAKEYGGRPAVVMLGCATIEEFNPNKVLELLHIAEPFTREDDIILDSACYGPSSERFLTFIAPSNSWCWLGFKSKQKPLSGRVHPNTLLT</sequence>
<dbReference type="EMBL" id="CP100390">
    <property type="protein sequence ID" value="UZE94812.1"/>
    <property type="molecule type" value="Genomic_DNA"/>
</dbReference>